<dbReference type="Proteomes" id="UP000253729">
    <property type="component" value="Unassembled WGS sequence"/>
</dbReference>
<reference evidence="2 3" key="1">
    <citation type="submission" date="2018-07" db="EMBL/GenBank/DDBJ databases">
        <title>The genomes of Aspergillus section Nigri reveals drivers in fungal speciation.</title>
        <authorList>
            <consortium name="DOE Joint Genome Institute"/>
            <person name="Vesth T.C."/>
            <person name="Nybo J."/>
            <person name="Theobald S."/>
            <person name="Brandl J."/>
            <person name="Frisvad J.C."/>
            <person name="Nielsen K.F."/>
            <person name="Lyhne E.K."/>
            <person name="Kogle M.E."/>
            <person name="Kuo A."/>
            <person name="Riley R."/>
            <person name="Clum A."/>
            <person name="Nolan M."/>
            <person name="Lipzen A."/>
            <person name="Salamov A."/>
            <person name="Henrissat B."/>
            <person name="Wiebenga A."/>
            <person name="De vries R.P."/>
            <person name="Grigoriev I.V."/>
            <person name="Mortensen U.H."/>
            <person name="Andersen M.R."/>
            <person name="Baker S.E."/>
        </authorList>
    </citation>
    <scope>NUCLEOTIDE SEQUENCE [LARGE SCALE GENOMIC DNA]</scope>
    <source>
        <strain evidence="2 3">CBS 139.54b</strain>
    </source>
</reference>
<keyword evidence="3" id="KW-1185">Reference proteome</keyword>
<sequence>MRLPAKTRQPIKARKSYKSTRTRNRDTSQKLSHCIHYNRSRSEGAALRHLSHLCCLVAIDISFWSTWQKSVLTESLVNELKQGEGGVKGGESSGVST</sequence>
<dbReference type="AlphaFoldDB" id="A0A3F3PRI3"/>
<dbReference type="EMBL" id="KZ852067">
    <property type="protein sequence ID" value="RDH29560.1"/>
    <property type="molecule type" value="Genomic_DNA"/>
</dbReference>
<evidence type="ECO:0000313" key="3">
    <source>
        <dbReference type="Proteomes" id="UP000253729"/>
    </source>
</evidence>
<evidence type="ECO:0000313" key="2">
    <source>
        <dbReference type="EMBL" id="RDH29560.1"/>
    </source>
</evidence>
<organism evidence="2 3">
    <name type="scientific">Aspergillus welwitschiae</name>
    <dbReference type="NCBI Taxonomy" id="1341132"/>
    <lineage>
        <taxon>Eukaryota</taxon>
        <taxon>Fungi</taxon>
        <taxon>Dikarya</taxon>
        <taxon>Ascomycota</taxon>
        <taxon>Pezizomycotina</taxon>
        <taxon>Eurotiomycetes</taxon>
        <taxon>Eurotiomycetidae</taxon>
        <taxon>Eurotiales</taxon>
        <taxon>Aspergillaceae</taxon>
        <taxon>Aspergillus</taxon>
        <taxon>Aspergillus subgen. Circumdati</taxon>
    </lineage>
</organism>
<dbReference type="GeneID" id="38135950"/>
<dbReference type="RefSeq" id="XP_026622582.1">
    <property type="nucleotide sequence ID" value="XM_026767594.1"/>
</dbReference>
<feature type="region of interest" description="Disordered" evidence="1">
    <location>
        <begin position="1"/>
        <end position="30"/>
    </location>
</feature>
<protein>
    <submittedName>
        <fullName evidence="2">Uncharacterized protein</fullName>
    </submittedName>
</protein>
<name>A0A3F3PRI3_9EURO</name>
<evidence type="ECO:0000256" key="1">
    <source>
        <dbReference type="SAM" id="MobiDB-lite"/>
    </source>
</evidence>
<proteinExistence type="predicted"/>
<gene>
    <name evidence="2" type="ORF">BDQ94DRAFT_150492</name>
</gene>
<accession>A0A3F3PRI3</accession>
<feature type="compositionally biased region" description="Basic residues" evidence="1">
    <location>
        <begin position="9"/>
        <end position="22"/>
    </location>
</feature>